<proteinExistence type="predicted"/>
<evidence type="ECO:0000256" key="1">
    <source>
        <dbReference type="SAM" id="MobiDB-lite"/>
    </source>
</evidence>
<comment type="caution">
    <text evidence="2">The sequence shown here is derived from an EMBL/GenBank/DDBJ whole genome shotgun (WGS) entry which is preliminary data.</text>
</comment>
<organism evidence="2 3">
    <name type="scientific">Novosphingobium aquiterrae</name>
    <dbReference type="NCBI Taxonomy" id="624388"/>
    <lineage>
        <taxon>Bacteria</taxon>
        <taxon>Pseudomonadati</taxon>
        <taxon>Pseudomonadota</taxon>
        <taxon>Alphaproteobacteria</taxon>
        <taxon>Sphingomonadales</taxon>
        <taxon>Sphingomonadaceae</taxon>
        <taxon>Novosphingobium</taxon>
    </lineage>
</organism>
<evidence type="ECO:0000313" key="3">
    <source>
        <dbReference type="Proteomes" id="UP001589943"/>
    </source>
</evidence>
<name>A0ABV6PI35_9SPHN</name>
<feature type="region of interest" description="Disordered" evidence="1">
    <location>
        <begin position="345"/>
        <end position="395"/>
    </location>
</feature>
<evidence type="ECO:0000313" key="2">
    <source>
        <dbReference type="EMBL" id="MFC0589491.1"/>
    </source>
</evidence>
<keyword evidence="3" id="KW-1185">Reference proteome</keyword>
<gene>
    <name evidence="2" type="ORF">ACFFF7_08710</name>
</gene>
<protein>
    <recommendedName>
        <fullName evidence="4">Conjugal transfer pilus assembly protein TraV</fullName>
    </recommendedName>
</protein>
<dbReference type="RefSeq" id="WP_379480993.1">
    <property type="nucleotide sequence ID" value="NZ_JBHLTL010000005.1"/>
</dbReference>
<dbReference type="Proteomes" id="UP001589943">
    <property type="component" value="Unassembled WGS sequence"/>
</dbReference>
<sequence length="395" mass="40260">MAEGRSLVTALTPGQLAGLCRAVTRKSRGQVSLPPVAIDRAEAFALWHEVASSFGKPEGRLLAARDLDRLRRRAWQVSHGYAALRETSLSLEAGLAFWRLALRLGKLAERRKAGGLARAASVAALGLAATQLAACTSLFGGNIKGSFACSAPNGTCAPSTVIDDQALSVIQNARPMTPGQSPAGPYMRSPTAARPTTAAYVPIGSGRITPAQGGMAHRERRVLRVVFPSFVDGGGNLHEPRIVHALVDDGAWMQLSGSEPTAIDQIEGRTASLASAAFTPPSLPDAATLPSDMSPAPEAKPAPAGPPSAEAVAAARAKGAALKAGSAIDAIRAEVQSRLAQTAKAPGSVPPVAALTPNAAQGAAHNAAPADAVKPAPVTAAPVNGPAAFPSKVEE</sequence>
<dbReference type="EMBL" id="JBHLTL010000005">
    <property type="protein sequence ID" value="MFC0589491.1"/>
    <property type="molecule type" value="Genomic_DNA"/>
</dbReference>
<feature type="region of interest" description="Disordered" evidence="1">
    <location>
        <begin position="277"/>
        <end position="310"/>
    </location>
</feature>
<feature type="compositionally biased region" description="Low complexity" evidence="1">
    <location>
        <begin position="357"/>
        <end position="384"/>
    </location>
</feature>
<accession>A0ABV6PI35</accession>
<evidence type="ECO:0008006" key="4">
    <source>
        <dbReference type="Google" id="ProtNLM"/>
    </source>
</evidence>
<reference evidence="2 3" key="1">
    <citation type="submission" date="2024-09" db="EMBL/GenBank/DDBJ databases">
        <authorList>
            <person name="Sun Q."/>
            <person name="Mori K."/>
        </authorList>
    </citation>
    <scope>NUCLEOTIDE SEQUENCE [LARGE SCALE GENOMIC DNA]</scope>
    <source>
        <strain evidence="2 3">NCAIM B.02537</strain>
    </source>
</reference>